<dbReference type="Proteomes" id="UP000283616">
    <property type="component" value="Unassembled WGS sequence"/>
</dbReference>
<dbReference type="PANTHER" id="PTHR12526">
    <property type="entry name" value="GLYCOSYLTRANSFERASE"/>
    <property type="match status" value="1"/>
</dbReference>
<dbReference type="Pfam" id="PF13477">
    <property type="entry name" value="Glyco_trans_4_2"/>
    <property type="match status" value="1"/>
</dbReference>
<evidence type="ECO:0000313" key="3">
    <source>
        <dbReference type="EMBL" id="RHL62861.1"/>
    </source>
</evidence>
<dbReference type="RefSeq" id="WP_118417362.1">
    <property type="nucleotide sequence ID" value="NZ_JBLHCF010000002.1"/>
</dbReference>
<accession>A0A415M4L9</accession>
<dbReference type="AlphaFoldDB" id="A0A415M4L9"/>
<dbReference type="Pfam" id="PF00534">
    <property type="entry name" value="Glycos_transf_1"/>
    <property type="match status" value="1"/>
</dbReference>
<dbReference type="InterPro" id="IPR028098">
    <property type="entry name" value="Glyco_trans_4-like_N"/>
</dbReference>
<dbReference type="EMBL" id="QROV01000004">
    <property type="protein sequence ID" value="RHL62861.1"/>
    <property type="molecule type" value="Genomic_DNA"/>
</dbReference>
<feature type="domain" description="Glycosyltransferase subfamily 4-like N-terminal" evidence="2">
    <location>
        <begin position="44"/>
        <end position="101"/>
    </location>
</feature>
<gene>
    <name evidence="3" type="ORF">DW011_04190</name>
</gene>
<feature type="domain" description="Glycosyl transferase family 1" evidence="1">
    <location>
        <begin position="170"/>
        <end position="328"/>
    </location>
</feature>
<evidence type="ECO:0000259" key="2">
    <source>
        <dbReference type="Pfam" id="PF13477"/>
    </source>
</evidence>
<dbReference type="SUPFAM" id="SSF53756">
    <property type="entry name" value="UDP-Glycosyltransferase/glycogen phosphorylase"/>
    <property type="match status" value="1"/>
</dbReference>
<comment type="caution">
    <text evidence="3">The sequence shown here is derived from an EMBL/GenBank/DDBJ whole genome shotgun (WGS) entry which is preliminary data.</text>
</comment>
<dbReference type="Gene3D" id="3.40.50.2000">
    <property type="entry name" value="Glycogen Phosphorylase B"/>
    <property type="match status" value="2"/>
</dbReference>
<organism evidence="3 4">
    <name type="scientific">Bacteroides thetaiotaomicron</name>
    <dbReference type="NCBI Taxonomy" id="818"/>
    <lineage>
        <taxon>Bacteria</taxon>
        <taxon>Pseudomonadati</taxon>
        <taxon>Bacteroidota</taxon>
        <taxon>Bacteroidia</taxon>
        <taxon>Bacteroidales</taxon>
        <taxon>Bacteroidaceae</taxon>
        <taxon>Bacteroides</taxon>
    </lineage>
</organism>
<reference evidence="3 4" key="1">
    <citation type="submission" date="2018-08" db="EMBL/GenBank/DDBJ databases">
        <title>A genome reference for cultivated species of the human gut microbiota.</title>
        <authorList>
            <person name="Zou Y."/>
            <person name="Xue W."/>
            <person name="Luo G."/>
        </authorList>
    </citation>
    <scope>NUCLEOTIDE SEQUENCE [LARGE SCALE GENOMIC DNA]</scope>
    <source>
        <strain evidence="3 4">AF37-12</strain>
    </source>
</reference>
<sequence>MRKILLHDQKYSVGGPKAVLDGIQNSYLEKKFEFVRLCQTEACGFNPFKAIMFINKYRKLINKENADVIYICGLQYTGLLMTIASKLSNVRKVVLSVHGSDWDNPNGSLRKWILMHIVEPLEIKLADSVFTVCEAAQKGIKPLHGKKNNEGVVYNTFPNVDYSQIPKGLLRNELNVDDEKIIVASVGRVVEAKGHREIIEAIKSIADEDFIFVVVGDGPYLDQYKNKCEEEIKNRRLFLLGRRCDVNNILRDSDIFLFATYNENHSIALMEAVNMHCAVLCTNVGGNAEIIQDKVSGLLIPSKDSNSIIDGLKELKDKEIRDKYVYKAFKECCTKFSSENTYGKLEKIFKD</sequence>
<dbReference type="PANTHER" id="PTHR12526:SF630">
    <property type="entry name" value="GLYCOSYLTRANSFERASE"/>
    <property type="match status" value="1"/>
</dbReference>
<dbReference type="GO" id="GO:0016757">
    <property type="term" value="F:glycosyltransferase activity"/>
    <property type="evidence" value="ECO:0007669"/>
    <property type="project" value="InterPro"/>
</dbReference>
<dbReference type="InterPro" id="IPR001296">
    <property type="entry name" value="Glyco_trans_1"/>
</dbReference>
<name>A0A415M4L9_BACT4</name>
<evidence type="ECO:0000313" key="4">
    <source>
        <dbReference type="Proteomes" id="UP000283616"/>
    </source>
</evidence>
<proteinExistence type="predicted"/>
<evidence type="ECO:0000259" key="1">
    <source>
        <dbReference type="Pfam" id="PF00534"/>
    </source>
</evidence>
<keyword evidence="3" id="KW-0808">Transferase</keyword>
<protein>
    <submittedName>
        <fullName evidence="3">Glycosyltransferase family 1 protein</fullName>
    </submittedName>
</protein>